<keyword evidence="3" id="KW-0964">Secreted</keyword>
<dbReference type="GO" id="GO:0090729">
    <property type="term" value="F:toxin activity"/>
    <property type="evidence" value="ECO:0007669"/>
    <property type="project" value="UniProtKB-KW"/>
</dbReference>
<dbReference type="SUPFAM" id="SSF47565">
    <property type="entry name" value="Insect pheromone/odorant-binding proteins"/>
    <property type="match status" value="1"/>
</dbReference>
<dbReference type="InterPro" id="IPR006170">
    <property type="entry name" value="PBP/GOBP"/>
</dbReference>
<dbReference type="AlphaFoldDB" id="A0A1B1V3H7"/>
<sequence length="139" mass="16535">MRYQYFILFAFFFLAYQTRAESPQRKCLRELEGTQVNCITYCTYNHYGFTNKNYKITKKHIEKFRDILIEYKAIPLSDNSKITNHIKACAKKAKSKVSNTTEEKCEKLVEYYKCVVDGKTLSWNLYAKVIDKYDKTFNV</sequence>
<comment type="similarity">
    <text evidence="2">Belongs to the PBP/GOBP family.</text>
</comment>
<keyword evidence="5" id="KW-0732">Signal</keyword>
<proteinExistence type="evidence at transcript level"/>
<keyword evidence="4" id="KW-0800">Toxin</keyword>
<dbReference type="InterPro" id="IPR036728">
    <property type="entry name" value="PBP_GOBP_sf"/>
</dbReference>
<name>A0A1B1V3H7_9DIPT</name>
<dbReference type="GO" id="GO:0005576">
    <property type="term" value="C:extracellular region"/>
    <property type="evidence" value="ECO:0007669"/>
    <property type="project" value="UniProtKB-SubCell"/>
</dbReference>
<feature type="chain" id="PRO_5008531112" evidence="5">
    <location>
        <begin position="21"/>
        <end position="139"/>
    </location>
</feature>
<accession>A0A1B1V3H7</accession>
<dbReference type="Gene3D" id="1.10.238.20">
    <property type="entry name" value="Pheromone/general odorant binding protein domain"/>
    <property type="match status" value="1"/>
</dbReference>
<evidence type="ECO:0000256" key="5">
    <source>
        <dbReference type="SAM" id="SignalP"/>
    </source>
</evidence>
<evidence type="ECO:0000256" key="3">
    <source>
        <dbReference type="ARBA" id="ARBA00022525"/>
    </source>
</evidence>
<evidence type="ECO:0000313" key="6">
    <source>
        <dbReference type="EMBL" id="ANW11462.1"/>
    </source>
</evidence>
<dbReference type="GO" id="GO:0005549">
    <property type="term" value="F:odorant binding"/>
    <property type="evidence" value="ECO:0007669"/>
    <property type="project" value="InterPro"/>
</dbReference>
<feature type="signal peptide" evidence="5">
    <location>
        <begin position="1"/>
        <end position="20"/>
    </location>
</feature>
<reference evidence="6" key="1">
    <citation type="journal article" date="2016" name="PLoS Negl. Trop. Dis.">
        <title>Molecular Diversity between Salivary Proteins from New World and Old World Sand Flies with Emphasis on Bichromomyia olmeca, the Sand Fly Vector of Leishmania mexicana in Mesoamerica.</title>
        <authorList>
            <person name="Abdeladhim M."/>
            <person name="V Coutinho-Abreu I."/>
            <person name="Townsend S."/>
            <person name="Pasos-Pinto S."/>
            <person name="Sanchez L."/>
            <person name="Rasouli M."/>
            <person name="B Guimaraes-Costa A."/>
            <person name="Aslan H."/>
            <person name="Francischetti I.M."/>
            <person name="Oliveira F."/>
            <person name="Becker I."/>
            <person name="Kamhawi S."/>
            <person name="Ribeiro J.M."/>
            <person name="Jochim R.C."/>
            <person name="Valenzuela J.G."/>
        </authorList>
    </citation>
    <scope>NUCLEOTIDE SEQUENCE</scope>
    <source>
        <tissue evidence="6">Salivary gland</tissue>
    </source>
</reference>
<comment type="subcellular location">
    <subcellularLocation>
        <location evidence="1">Secreted</location>
    </subcellularLocation>
</comment>
<dbReference type="EMBL" id="KX011383">
    <property type="protein sequence ID" value="ANW11462.1"/>
    <property type="molecule type" value="mRNA"/>
</dbReference>
<evidence type="ECO:0000256" key="2">
    <source>
        <dbReference type="ARBA" id="ARBA00008098"/>
    </source>
</evidence>
<organism evidence="6">
    <name type="scientific">Bichromomyia olmeca</name>
    <dbReference type="NCBI Taxonomy" id="715919"/>
    <lineage>
        <taxon>Eukaryota</taxon>
        <taxon>Metazoa</taxon>
        <taxon>Ecdysozoa</taxon>
        <taxon>Arthropoda</taxon>
        <taxon>Hexapoda</taxon>
        <taxon>Insecta</taxon>
        <taxon>Pterygota</taxon>
        <taxon>Neoptera</taxon>
        <taxon>Endopterygota</taxon>
        <taxon>Diptera</taxon>
        <taxon>Nematocera</taxon>
        <taxon>Psychodoidea</taxon>
        <taxon>Psychodidae</taxon>
        <taxon>Bichromomyia</taxon>
    </lineage>
</organism>
<dbReference type="Pfam" id="PF01395">
    <property type="entry name" value="PBP_GOBP"/>
    <property type="match status" value="1"/>
</dbReference>
<evidence type="ECO:0000256" key="4">
    <source>
        <dbReference type="ARBA" id="ARBA00022656"/>
    </source>
</evidence>
<evidence type="ECO:0000256" key="1">
    <source>
        <dbReference type="ARBA" id="ARBA00004613"/>
    </source>
</evidence>
<protein>
    <submittedName>
        <fullName evidence="6">LolSOBPb</fullName>
    </submittedName>
</protein>